<gene>
    <name evidence="1" type="ORF">L1987_61507</name>
</gene>
<keyword evidence="2" id="KW-1185">Reference proteome</keyword>
<comment type="caution">
    <text evidence="1">The sequence shown here is derived from an EMBL/GenBank/DDBJ whole genome shotgun (WGS) entry which is preliminary data.</text>
</comment>
<accession>A0ACB9C7R2</accession>
<protein>
    <submittedName>
        <fullName evidence="1">Uncharacterized protein</fullName>
    </submittedName>
</protein>
<proteinExistence type="predicted"/>
<dbReference type="EMBL" id="CM042038">
    <property type="protein sequence ID" value="KAI3730337.1"/>
    <property type="molecule type" value="Genomic_DNA"/>
</dbReference>
<reference evidence="2" key="1">
    <citation type="journal article" date="2022" name="Mol. Ecol. Resour.">
        <title>The genomes of chicory, endive, great burdock and yacon provide insights into Asteraceae palaeo-polyploidization history and plant inulin production.</title>
        <authorList>
            <person name="Fan W."/>
            <person name="Wang S."/>
            <person name="Wang H."/>
            <person name="Wang A."/>
            <person name="Jiang F."/>
            <person name="Liu H."/>
            <person name="Zhao H."/>
            <person name="Xu D."/>
            <person name="Zhang Y."/>
        </authorList>
    </citation>
    <scope>NUCLEOTIDE SEQUENCE [LARGE SCALE GENOMIC DNA]</scope>
    <source>
        <strain evidence="2">cv. Yunnan</strain>
    </source>
</reference>
<organism evidence="1 2">
    <name type="scientific">Smallanthus sonchifolius</name>
    <dbReference type="NCBI Taxonomy" id="185202"/>
    <lineage>
        <taxon>Eukaryota</taxon>
        <taxon>Viridiplantae</taxon>
        <taxon>Streptophyta</taxon>
        <taxon>Embryophyta</taxon>
        <taxon>Tracheophyta</taxon>
        <taxon>Spermatophyta</taxon>
        <taxon>Magnoliopsida</taxon>
        <taxon>eudicotyledons</taxon>
        <taxon>Gunneridae</taxon>
        <taxon>Pentapetalae</taxon>
        <taxon>asterids</taxon>
        <taxon>campanulids</taxon>
        <taxon>Asterales</taxon>
        <taxon>Asteraceae</taxon>
        <taxon>Asteroideae</taxon>
        <taxon>Heliantheae alliance</taxon>
        <taxon>Millerieae</taxon>
        <taxon>Smallanthus</taxon>
    </lineage>
</organism>
<reference evidence="1 2" key="2">
    <citation type="journal article" date="2022" name="Mol. Ecol. Resour.">
        <title>The genomes of chicory, endive, great burdock and yacon provide insights into Asteraceae paleo-polyploidization history and plant inulin production.</title>
        <authorList>
            <person name="Fan W."/>
            <person name="Wang S."/>
            <person name="Wang H."/>
            <person name="Wang A."/>
            <person name="Jiang F."/>
            <person name="Liu H."/>
            <person name="Zhao H."/>
            <person name="Xu D."/>
            <person name="Zhang Y."/>
        </authorList>
    </citation>
    <scope>NUCLEOTIDE SEQUENCE [LARGE SCALE GENOMIC DNA]</scope>
    <source>
        <strain evidence="2">cv. Yunnan</strain>
        <tissue evidence="1">Leaves</tissue>
    </source>
</reference>
<name>A0ACB9C7R2_9ASTR</name>
<sequence>MSRCFPYPPPGYCRNGATYEALIESIKLQKENDKAKAERKKEKRAKKEKKEKEKEKRKNDEKVKLQNNQSQDSHKLQKVAGFTEAQIKGTKTNTELLEKSDLTEEHGQPIKPSYSSDSTQNSNKRRRDDDALLPDDSPSHGKPIKIRFFKKPKGSDSSNSFEDARLNTVPLVQSSNRNNGVPATSGRENNKLQNIPLTQTKSNSSCDRTKSSNPNALHLDGERCSIAKPGFKLLKPILPSSFDITKRKSDVEVLKSSRQQPQIASFVRPVVRQSRHLEHEIPSSSESRNIVVQGPDSDRHQQQGLSNLKPGIPNPVSNKPNSITTGKRPINEITVLGNGGPTKPEKKKEVAPTRTKKKLLKKKAKYEKLIGSWAPPVFQALIPDVVEDDDWLSRRTKSASSSVPRVEVESCRESAATSLWQPHARFLAEADIHALPYTVPF</sequence>
<evidence type="ECO:0000313" key="1">
    <source>
        <dbReference type="EMBL" id="KAI3730337.1"/>
    </source>
</evidence>
<evidence type="ECO:0000313" key="2">
    <source>
        <dbReference type="Proteomes" id="UP001056120"/>
    </source>
</evidence>
<dbReference type="Proteomes" id="UP001056120">
    <property type="component" value="Linkage Group LG21"/>
</dbReference>